<keyword evidence="2" id="KW-1185">Reference proteome</keyword>
<gene>
    <name evidence="1" type="ORF">M513_11061</name>
</gene>
<protein>
    <submittedName>
        <fullName evidence="1">Uncharacterized protein</fullName>
    </submittedName>
</protein>
<dbReference type="EMBL" id="KL363305">
    <property type="protein sequence ID" value="KFD48041.1"/>
    <property type="molecule type" value="Genomic_DNA"/>
</dbReference>
<dbReference type="Proteomes" id="UP000030764">
    <property type="component" value="Unassembled WGS sequence"/>
</dbReference>
<dbReference type="AlphaFoldDB" id="A0A085LSU5"/>
<organism evidence="1 2">
    <name type="scientific">Trichuris suis</name>
    <name type="common">pig whipworm</name>
    <dbReference type="NCBI Taxonomy" id="68888"/>
    <lineage>
        <taxon>Eukaryota</taxon>
        <taxon>Metazoa</taxon>
        <taxon>Ecdysozoa</taxon>
        <taxon>Nematoda</taxon>
        <taxon>Enoplea</taxon>
        <taxon>Dorylaimia</taxon>
        <taxon>Trichinellida</taxon>
        <taxon>Trichuridae</taxon>
        <taxon>Trichuris</taxon>
    </lineage>
</organism>
<reference evidence="1 2" key="1">
    <citation type="journal article" date="2014" name="Nat. Genet.">
        <title>Genome and transcriptome of the porcine whipworm Trichuris suis.</title>
        <authorList>
            <person name="Jex A.R."/>
            <person name="Nejsum P."/>
            <person name="Schwarz E.M."/>
            <person name="Hu L."/>
            <person name="Young N.D."/>
            <person name="Hall R.S."/>
            <person name="Korhonen P.K."/>
            <person name="Liao S."/>
            <person name="Thamsborg S."/>
            <person name="Xia J."/>
            <person name="Xu P."/>
            <person name="Wang S."/>
            <person name="Scheerlinck J.P."/>
            <person name="Hofmann A."/>
            <person name="Sternberg P.W."/>
            <person name="Wang J."/>
            <person name="Gasser R.B."/>
        </authorList>
    </citation>
    <scope>NUCLEOTIDE SEQUENCE [LARGE SCALE GENOMIC DNA]</scope>
    <source>
        <strain evidence="1">DCEP-RM93M</strain>
    </source>
</reference>
<name>A0A085LSU5_9BILA</name>
<evidence type="ECO:0000313" key="1">
    <source>
        <dbReference type="EMBL" id="KFD48041.1"/>
    </source>
</evidence>
<accession>A0A085LSU5</accession>
<proteinExistence type="predicted"/>
<sequence>MYENVDHNWQRYMTVCIGIQVSIEGVTIDIHQGGFCIRKSELLTGLSFSTNLEPLNDDVRQAKHYFFVGEVVLRPLMVMPKKSFERSTL</sequence>
<evidence type="ECO:0000313" key="2">
    <source>
        <dbReference type="Proteomes" id="UP000030764"/>
    </source>
</evidence>